<comment type="caution">
    <text evidence="1">The sequence shown here is derived from an EMBL/GenBank/DDBJ whole genome shotgun (WGS) entry which is preliminary data.</text>
</comment>
<sequence length="226" mass="24349">MITVDVVRVFCDPRGAYGNPLGLVRAADVVGREQEVAARLGFSETVVLDEEPSEPERVARLRIFTPARELPFAGHPTVGAAWWLDRRGTPAAALDVPAGRVEVQVVDDVVLVTARPEWSPDFEWLELGRPQDVDALDPSEFTVAQVYAWAWVDRDAGTVRSRMFAPGLGITEDEATGSAAVALTGRLGRNLRIRQGRGSWLETRVLPDGAVQLGGRVVAGAGVSLG</sequence>
<evidence type="ECO:0000313" key="2">
    <source>
        <dbReference type="Proteomes" id="UP001232536"/>
    </source>
</evidence>
<dbReference type="SUPFAM" id="SSF54506">
    <property type="entry name" value="Diaminopimelate epimerase-like"/>
    <property type="match status" value="1"/>
</dbReference>
<organism evidence="1 2">
    <name type="scientific">Actinotalea lenta</name>
    <dbReference type="NCBI Taxonomy" id="3064654"/>
    <lineage>
        <taxon>Bacteria</taxon>
        <taxon>Bacillati</taxon>
        <taxon>Actinomycetota</taxon>
        <taxon>Actinomycetes</taxon>
        <taxon>Micrococcales</taxon>
        <taxon>Cellulomonadaceae</taxon>
        <taxon>Actinotalea</taxon>
    </lineage>
</organism>
<dbReference type="Gene3D" id="3.10.310.10">
    <property type="entry name" value="Diaminopimelate Epimerase, Chain A, domain 1"/>
    <property type="match status" value="2"/>
</dbReference>
<name>A0ABT9D5B9_9CELL</name>
<dbReference type="EMBL" id="JAUQYP010000001">
    <property type="protein sequence ID" value="MDO8105964.1"/>
    <property type="molecule type" value="Genomic_DNA"/>
</dbReference>
<evidence type="ECO:0000313" key="1">
    <source>
        <dbReference type="EMBL" id="MDO8105964.1"/>
    </source>
</evidence>
<dbReference type="RefSeq" id="WP_304599657.1">
    <property type="nucleotide sequence ID" value="NZ_JAUQYP010000001.1"/>
</dbReference>
<reference evidence="1 2" key="1">
    <citation type="submission" date="2023-07" db="EMBL/GenBank/DDBJ databases">
        <title>Description of novel actinomycetes strains, isolated from tidal flat sediment.</title>
        <authorList>
            <person name="Lu C."/>
        </authorList>
    </citation>
    <scope>NUCLEOTIDE SEQUENCE [LARGE SCALE GENOMIC DNA]</scope>
    <source>
        <strain evidence="1 2">SYSU T00b441</strain>
    </source>
</reference>
<accession>A0ABT9D5B9</accession>
<dbReference type="PANTHER" id="PTHR13774:SF32">
    <property type="entry name" value="ANTISENSE-ENHANCING SEQUENCE 1"/>
    <property type="match status" value="1"/>
</dbReference>
<dbReference type="Proteomes" id="UP001232536">
    <property type="component" value="Unassembled WGS sequence"/>
</dbReference>
<proteinExistence type="predicted"/>
<dbReference type="PIRSF" id="PIRSF016184">
    <property type="entry name" value="PhzC_PhzF"/>
    <property type="match status" value="1"/>
</dbReference>
<dbReference type="PANTHER" id="PTHR13774">
    <property type="entry name" value="PHENAZINE BIOSYNTHESIS PROTEIN"/>
    <property type="match status" value="1"/>
</dbReference>
<keyword evidence="2" id="KW-1185">Reference proteome</keyword>
<gene>
    <name evidence="1" type="ORF">Q6348_02005</name>
</gene>
<dbReference type="InterPro" id="IPR003719">
    <property type="entry name" value="Phenazine_PhzF-like"/>
</dbReference>
<protein>
    <submittedName>
        <fullName evidence="1">PhzF family phenazine biosynthesis protein</fullName>
    </submittedName>
</protein>
<dbReference type="Pfam" id="PF02567">
    <property type="entry name" value="PhzC-PhzF"/>
    <property type="match status" value="2"/>
</dbReference>